<feature type="transmembrane region" description="Helical" evidence="7">
    <location>
        <begin position="47"/>
        <end position="66"/>
    </location>
</feature>
<evidence type="ECO:0000256" key="5">
    <source>
        <dbReference type="ARBA" id="ARBA00023136"/>
    </source>
</evidence>
<dbReference type="GO" id="GO:0046873">
    <property type="term" value="F:metal ion transmembrane transporter activity"/>
    <property type="evidence" value="ECO:0007669"/>
    <property type="project" value="InterPro"/>
</dbReference>
<reference evidence="8" key="1">
    <citation type="submission" date="2020-05" db="EMBL/GenBank/DDBJ databases">
        <title>Phylogenomic resolution of chytrid fungi.</title>
        <authorList>
            <person name="Stajich J.E."/>
            <person name="Amses K."/>
            <person name="Simmons R."/>
            <person name="Seto K."/>
            <person name="Myers J."/>
            <person name="Bonds A."/>
            <person name="Quandt C.A."/>
            <person name="Barry K."/>
            <person name="Liu P."/>
            <person name="Grigoriev I."/>
            <person name="Longcore J.E."/>
            <person name="James T.Y."/>
        </authorList>
    </citation>
    <scope>NUCLEOTIDE SEQUENCE</scope>
    <source>
        <strain evidence="8">JEL0513</strain>
    </source>
</reference>
<dbReference type="Pfam" id="PF01566">
    <property type="entry name" value="Nramp"/>
    <property type="match status" value="3"/>
</dbReference>
<keyword evidence="9" id="KW-1185">Reference proteome</keyword>
<dbReference type="Proteomes" id="UP001211907">
    <property type="component" value="Unassembled WGS sequence"/>
</dbReference>
<evidence type="ECO:0000256" key="3">
    <source>
        <dbReference type="ARBA" id="ARBA00022737"/>
    </source>
</evidence>
<feature type="region of interest" description="Disordered" evidence="6">
    <location>
        <begin position="1239"/>
        <end position="1264"/>
    </location>
</feature>
<feature type="region of interest" description="Disordered" evidence="6">
    <location>
        <begin position="551"/>
        <end position="613"/>
    </location>
</feature>
<evidence type="ECO:0000256" key="2">
    <source>
        <dbReference type="ARBA" id="ARBA00022692"/>
    </source>
</evidence>
<evidence type="ECO:0008006" key="10">
    <source>
        <dbReference type="Google" id="ProtNLM"/>
    </source>
</evidence>
<protein>
    <recommendedName>
        <fullName evidence="10">HCP-like protein</fullName>
    </recommendedName>
</protein>
<evidence type="ECO:0000256" key="4">
    <source>
        <dbReference type="ARBA" id="ARBA00022989"/>
    </source>
</evidence>
<dbReference type="InterPro" id="IPR001046">
    <property type="entry name" value="NRAMP_fam"/>
</dbReference>
<feature type="transmembrane region" description="Helical" evidence="7">
    <location>
        <begin position="441"/>
        <end position="461"/>
    </location>
</feature>
<feature type="compositionally biased region" description="Basic and acidic residues" evidence="6">
    <location>
        <begin position="1244"/>
        <end position="1255"/>
    </location>
</feature>
<dbReference type="Pfam" id="PF08238">
    <property type="entry name" value="Sel1"/>
    <property type="match status" value="7"/>
</dbReference>
<feature type="compositionally biased region" description="Pro residues" evidence="6">
    <location>
        <begin position="766"/>
        <end position="783"/>
    </location>
</feature>
<dbReference type="PANTHER" id="PTHR46430">
    <property type="entry name" value="PROTEIN SKT5-RELATED"/>
    <property type="match status" value="1"/>
</dbReference>
<feature type="compositionally biased region" description="Polar residues" evidence="6">
    <location>
        <begin position="553"/>
        <end position="562"/>
    </location>
</feature>
<feature type="transmembrane region" description="Helical" evidence="7">
    <location>
        <begin position="22"/>
        <end position="40"/>
    </location>
</feature>
<evidence type="ECO:0000313" key="9">
    <source>
        <dbReference type="Proteomes" id="UP001211907"/>
    </source>
</evidence>
<dbReference type="InterPro" id="IPR051726">
    <property type="entry name" value="Chitin_Synth_Reg"/>
</dbReference>
<sequence>MTDLAEVIGAAISLELLFGLPIIYGVLVMGLDVLIVLFGWNKKYIRYFELFIFILILGVGLCFMILLPQLSVEWGEAFFGYIPSSILVTNSNALVTSLGILGATVMPHNLYLHSSLVQIKSPVFLEPNAKGHIPQNKSNSAGANPTANLVNEENTEIIQSIQSESAHTLFIPTTASSTESEIQCEARTRIAQSAANTSNVLTSNSNPRTLLIRYREAIRRCLNHLNVDSTISLVYATIVNSLILICAAAAFFDPSQGPDNENTQVTGIVQAYNLLHTNLGKFGATVFAVGLFFSGQCSTITGTLAGQVVMEGFLGGVDTLLHNTNGVLVDDCASAHELIAAKVETVENNNSANNAEPFLVVTTIESDSSAIFDRNELRLNSNQEITGNKKKFVAQKPKWTDKMVVFFRRNMWARRLITRGLAIIPALVVTVTQGAGAVNQLLVLSQVILGVLLPFAMWPLVYFTSSRRVMTVCYKRESESAESEEQIYTNSLIYSILCGMRDSFESVYCVQCLRTIKGKEFLVSASDEKMANNAEHGQTQALAARMQGLGINDSDSALSSPHENPDPNRAARTSSLTSSHSGNSALSAFAPPGPPYPYQTMPPPAFRPPPNFNPQGFVLPPGGPGASQFPPQFMARPGFMPGPPPSFPRPPPGMMAPNGQWLPPPAGIPGVPPPGMLPPPHLMARPPMIPGPPPPWMMSRPPPPQFPPTGALRIDPADLSATQTYDEIQSNHSDSGSEAGRRGSVDSSRHGDSDTASISERSQSGPQPPPQFNGQPLPPPHMIMPPFVFMPTRPPGPPGSVPGLPPGALPPPQFNPINGQFGMLPPQSPQQLQQQPPQPPQRSVSGTFSPVPISRTESDNSSIRSTGTRANGRQPQNYQQAPPATLPYGESLEVYRQNARKSGDPGVQLDFAKFLIATADTAMDSDPDPKKAKKNQEILYAEGLKWVKKLSKSESGRGAAYPEAMFFLAECYGNGSIGLNVDHDRAFTLYVQASKQNHAAAAYRAAVCYEVGAGTKKDYSRSVQFYRKSAALGDTAAMYKLGMILLNGLLNQPKNPREGITWLKRAGSQADETTPHALHELAQLYEGKGETNGLVIPDPAYAHDLYRRGAQLGYSPSQYKLGVCYEYGLLDLPIDPRRSIAWYTRSAEQGDPEAELALSGWYLTGADNVLKQSDTEAYLWARKAADKGLAKAEYAVGYYSEHGVGVRADVEEARKWYMRAAAQNNKRAVQRLKELKGFSGSAQEKSRSGNWRKEGSNANDCTVM</sequence>
<dbReference type="EMBL" id="JADGJH010000420">
    <property type="protein sequence ID" value="KAJ3129506.1"/>
    <property type="molecule type" value="Genomic_DNA"/>
</dbReference>
<comment type="caution">
    <text evidence="8">The sequence shown here is derived from an EMBL/GenBank/DDBJ whole genome shotgun (WGS) entry which is preliminary data.</text>
</comment>
<proteinExistence type="predicted"/>
<evidence type="ECO:0000256" key="6">
    <source>
        <dbReference type="SAM" id="MobiDB-lite"/>
    </source>
</evidence>
<name>A0AAD5T6G6_9FUNG</name>
<keyword evidence="3" id="KW-0677">Repeat</keyword>
<evidence type="ECO:0000313" key="8">
    <source>
        <dbReference type="EMBL" id="KAJ3129506.1"/>
    </source>
</evidence>
<feature type="transmembrane region" description="Helical" evidence="7">
    <location>
        <begin position="282"/>
        <end position="305"/>
    </location>
</feature>
<dbReference type="GO" id="GO:0016020">
    <property type="term" value="C:membrane"/>
    <property type="evidence" value="ECO:0007669"/>
    <property type="project" value="UniProtKB-SubCell"/>
</dbReference>
<evidence type="ECO:0000256" key="1">
    <source>
        <dbReference type="ARBA" id="ARBA00004141"/>
    </source>
</evidence>
<comment type="subcellular location">
    <subcellularLocation>
        <location evidence="1">Membrane</location>
        <topology evidence="1">Multi-pass membrane protein</topology>
    </subcellularLocation>
</comment>
<dbReference type="AlphaFoldDB" id="A0AAD5T6G6"/>
<dbReference type="SUPFAM" id="SSF81901">
    <property type="entry name" value="HCP-like"/>
    <property type="match status" value="1"/>
</dbReference>
<feature type="compositionally biased region" description="Pro residues" evidence="6">
    <location>
        <begin position="693"/>
        <end position="707"/>
    </location>
</feature>
<accession>A0AAD5T6G6</accession>
<feature type="compositionally biased region" description="Basic and acidic residues" evidence="6">
    <location>
        <begin position="739"/>
        <end position="753"/>
    </location>
</feature>
<dbReference type="Gene3D" id="1.25.40.10">
    <property type="entry name" value="Tetratricopeptide repeat domain"/>
    <property type="match status" value="2"/>
</dbReference>
<feature type="compositionally biased region" description="Polar residues" evidence="6">
    <location>
        <begin position="727"/>
        <end position="736"/>
    </location>
</feature>
<gene>
    <name evidence="8" type="ORF">HK100_008585</name>
</gene>
<evidence type="ECO:0000256" key="7">
    <source>
        <dbReference type="SAM" id="Phobius"/>
    </source>
</evidence>
<keyword evidence="4 7" id="KW-1133">Transmembrane helix</keyword>
<feature type="region of interest" description="Disordered" evidence="6">
    <location>
        <begin position="693"/>
        <end position="714"/>
    </location>
</feature>
<dbReference type="InterPro" id="IPR006597">
    <property type="entry name" value="Sel1-like"/>
</dbReference>
<keyword evidence="5 7" id="KW-0472">Membrane</keyword>
<feature type="compositionally biased region" description="Low complexity" evidence="6">
    <location>
        <begin position="568"/>
        <end position="588"/>
    </location>
</feature>
<feature type="compositionally biased region" description="Pro residues" evidence="6">
    <location>
        <begin position="792"/>
        <end position="814"/>
    </location>
</feature>
<dbReference type="PRINTS" id="PR00447">
    <property type="entry name" value="NATRESASSCMP"/>
</dbReference>
<feature type="compositionally biased region" description="Polar residues" evidence="6">
    <location>
        <begin position="754"/>
        <end position="765"/>
    </location>
</feature>
<dbReference type="SMART" id="SM00671">
    <property type="entry name" value="SEL1"/>
    <property type="match status" value="7"/>
</dbReference>
<dbReference type="InterPro" id="IPR011990">
    <property type="entry name" value="TPR-like_helical_dom_sf"/>
</dbReference>
<organism evidence="8 9">
    <name type="scientific">Physocladia obscura</name>
    <dbReference type="NCBI Taxonomy" id="109957"/>
    <lineage>
        <taxon>Eukaryota</taxon>
        <taxon>Fungi</taxon>
        <taxon>Fungi incertae sedis</taxon>
        <taxon>Chytridiomycota</taxon>
        <taxon>Chytridiomycota incertae sedis</taxon>
        <taxon>Chytridiomycetes</taxon>
        <taxon>Chytridiales</taxon>
        <taxon>Chytriomycetaceae</taxon>
        <taxon>Physocladia</taxon>
    </lineage>
</organism>
<feature type="transmembrane region" description="Helical" evidence="7">
    <location>
        <begin position="233"/>
        <end position="252"/>
    </location>
</feature>
<dbReference type="PANTHER" id="PTHR46430:SF3">
    <property type="entry name" value="ACTIVATOR OF C KINASE PROTEIN 1"/>
    <property type="match status" value="1"/>
</dbReference>
<feature type="compositionally biased region" description="Pro residues" evidence="6">
    <location>
        <begin position="591"/>
        <end position="612"/>
    </location>
</feature>
<keyword evidence="2 7" id="KW-0812">Transmembrane</keyword>
<feature type="transmembrane region" description="Helical" evidence="7">
    <location>
        <begin position="78"/>
        <end position="101"/>
    </location>
</feature>
<feature type="compositionally biased region" description="Polar residues" evidence="6">
    <location>
        <begin position="859"/>
        <end position="882"/>
    </location>
</feature>
<feature type="region of interest" description="Disordered" evidence="6">
    <location>
        <begin position="727"/>
        <end position="886"/>
    </location>
</feature>